<dbReference type="PANTHER" id="PTHR30055:SF174">
    <property type="entry name" value="TRANSCRIPTIONAL REGULATORY PROTEIN (PROBABLY TETR-FAMILY)-RELATED"/>
    <property type="match status" value="1"/>
</dbReference>
<proteinExistence type="predicted"/>
<dbReference type="PROSITE" id="PS50977">
    <property type="entry name" value="HTH_TETR_2"/>
    <property type="match status" value="1"/>
</dbReference>
<evidence type="ECO:0000256" key="2">
    <source>
        <dbReference type="PROSITE-ProRule" id="PRU00335"/>
    </source>
</evidence>
<evidence type="ECO:0000256" key="3">
    <source>
        <dbReference type="SAM" id="MobiDB-lite"/>
    </source>
</evidence>
<feature type="DNA-binding region" description="H-T-H motif" evidence="2">
    <location>
        <begin position="46"/>
        <end position="65"/>
    </location>
</feature>
<dbReference type="InterPro" id="IPR050109">
    <property type="entry name" value="HTH-type_TetR-like_transc_reg"/>
</dbReference>
<keyword evidence="1 2" id="KW-0238">DNA-binding</keyword>
<name>A0ABW2AD18_9MICO</name>
<gene>
    <name evidence="5" type="ORF">ACFQDH_05555</name>
</gene>
<feature type="region of interest" description="Disordered" evidence="3">
    <location>
        <begin position="1"/>
        <end position="21"/>
    </location>
</feature>
<dbReference type="PRINTS" id="PR00455">
    <property type="entry name" value="HTHTETR"/>
</dbReference>
<evidence type="ECO:0000259" key="4">
    <source>
        <dbReference type="PROSITE" id="PS50977"/>
    </source>
</evidence>
<accession>A0ABW2AD18</accession>
<dbReference type="InterPro" id="IPR001647">
    <property type="entry name" value="HTH_TetR"/>
</dbReference>
<keyword evidence="6" id="KW-1185">Reference proteome</keyword>
<sequence>MTEDQITATDDPTGARARRLEPDARREEILACAIRLFGERPYVAVSTTELAEASGVTRGLIHHYFGTKRGLYLDVVRAMVLVPNIDDSIGSTGSMTERVERSVDWFLDTVASHGGTYVAVTGPEGIAADPEVERILASADDIAARKILQAVGFGSDSTAQSPERAALRAYCQLAKGAVREWLRSEALSREQARRLLTDSLLAIVDSVLPSLADSTTTADKHRIVVATRSPWN</sequence>
<dbReference type="EMBL" id="JBHSWH010000001">
    <property type="protein sequence ID" value="MFC6704743.1"/>
    <property type="molecule type" value="Genomic_DNA"/>
</dbReference>
<dbReference type="PANTHER" id="PTHR30055">
    <property type="entry name" value="HTH-TYPE TRANSCRIPTIONAL REGULATOR RUTR"/>
    <property type="match status" value="1"/>
</dbReference>
<dbReference type="SUPFAM" id="SSF46689">
    <property type="entry name" value="Homeodomain-like"/>
    <property type="match status" value="1"/>
</dbReference>
<comment type="caution">
    <text evidence="5">The sequence shown here is derived from an EMBL/GenBank/DDBJ whole genome shotgun (WGS) entry which is preliminary data.</text>
</comment>
<feature type="domain" description="HTH tetR-type" evidence="4">
    <location>
        <begin position="23"/>
        <end position="83"/>
    </location>
</feature>
<dbReference type="InterPro" id="IPR009057">
    <property type="entry name" value="Homeodomain-like_sf"/>
</dbReference>
<feature type="compositionally biased region" description="Polar residues" evidence="3">
    <location>
        <begin position="1"/>
        <end position="10"/>
    </location>
</feature>
<reference evidence="6" key="1">
    <citation type="journal article" date="2019" name="Int. J. Syst. Evol. Microbiol.">
        <title>The Global Catalogue of Microorganisms (GCM) 10K type strain sequencing project: providing services to taxonomists for standard genome sequencing and annotation.</title>
        <authorList>
            <consortium name="The Broad Institute Genomics Platform"/>
            <consortium name="The Broad Institute Genome Sequencing Center for Infectious Disease"/>
            <person name="Wu L."/>
            <person name="Ma J."/>
        </authorList>
    </citation>
    <scope>NUCLEOTIDE SEQUENCE [LARGE SCALE GENOMIC DNA]</scope>
    <source>
        <strain evidence="6">CCUG 58127</strain>
    </source>
</reference>
<evidence type="ECO:0000313" key="5">
    <source>
        <dbReference type="EMBL" id="MFC6704743.1"/>
    </source>
</evidence>
<protein>
    <submittedName>
        <fullName evidence="5">TetR/AcrR family transcriptional regulator</fullName>
    </submittedName>
</protein>
<dbReference type="Pfam" id="PF00440">
    <property type="entry name" value="TetR_N"/>
    <property type="match status" value="1"/>
</dbReference>
<evidence type="ECO:0000313" key="6">
    <source>
        <dbReference type="Proteomes" id="UP001596298"/>
    </source>
</evidence>
<organism evidence="5 6">
    <name type="scientific">Flexivirga alba</name>
    <dbReference type="NCBI Taxonomy" id="702742"/>
    <lineage>
        <taxon>Bacteria</taxon>
        <taxon>Bacillati</taxon>
        <taxon>Actinomycetota</taxon>
        <taxon>Actinomycetes</taxon>
        <taxon>Micrococcales</taxon>
        <taxon>Dermacoccaceae</taxon>
        <taxon>Flexivirga</taxon>
    </lineage>
</organism>
<dbReference type="Gene3D" id="1.10.357.10">
    <property type="entry name" value="Tetracycline Repressor, domain 2"/>
    <property type="match status" value="1"/>
</dbReference>
<evidence type="ECO:0000256" key="1">
    <source>
        <dbReference type="ARBA" id="ARBA00023125"/>
    </source>
</evidence>
<dbReference type="RefSeq" id="WP_382399253.1">
    <property type="nucleotide sequence ID" value="NZ_JBHSWH010000001.1"/>
</dbReference>
<dbReference type="Proteomes" id="UP001596298">
    <property type="component" value="Unassembled WGS sequence"/>
</dbReference>